<dbReference type="RefSeq" id="WP_146501494.1">
    <property type="nucleotide sequence ID" value="NZ_SJPG01000001.1"/>
</dbReference>
<dbReference type="EMBL" id="SJPG01000001">
    <property type="protein sequence ID" value="TWT59342.1"/>
    <property type="molecule type" value="Genomic_DNA"/>
</dbReference>
<evidence type="ECO:0000313" key="2">
    <source>
        <dbReference type="EMBL" id="TWT59342.1"/>
    </source>
</evidence>
<comment type="caution">
    <text evidence="2">The sequence shown here is derived from an EMBL/GenBank/DDBJ whole genome shotgun (WGS) entry which is preliminary data.</text>
</comment>
<dbReference type="InterPro" id="IPR058710">
    <property type="entry name" value="PEPCK_lobe_2"/>
</dbReference>
<dbReference type="AlphaFoldDB" id="A0A5C5XBP3"/>
<name>A0A5C5XBP3_9PLAN</name>
<organism evidence="2 3">
    <name type="scientific">Rubinisphaera italica</name>
    <dbReference type="NCBI Taxonomy" id="2527969"/>
    <lineage>
        <taxon>Bacteria</taxon>
        <taxon>Pseudomonadati</taxon>
        <taxon>Planctomycetota</taxon>
        <taxon>Planctomycetia</taxon>
        <taxon>Planctomycetales</taxon>
        <taxon>Planctomycetaceae</taxon>
        <taxon>Rubinisphaera</taxon>
    </lineage>
</organism>
<dbReference type="Proteomes" id="UP000316095">
    <property type="component" value="Unassembled WGS sequence"/>
</dbReference>
<accession>A0A5C5XBP3</accession>
<gene>
    <name evidence="2" type="ORF">Pan54_00430</name>
</gene>
<evidence type="ECO:0000259" key="1">
    <source>
        <dbReference type="Pfam" id="PF26300"/>
    </source>
</evidence>
<keyword evidence="3" id="KW-1185">Reference proteome</keyword>
<dbReference type="OrthoDB" id="366044at2"/>
<dbReference type="Pfam" id="PF26300">
    <property type="entry name" value="PEPCK_PPi_lobe_2"/>
    <property type="match status" value="1"/>
</dbReference>
<proteinExistence type="predicted"/>
<protein>
    <recommendedName>
        <fullName evidence="1">PPi-type phosphoenolpyruvate carboxykinase lobe 2 domain-containing protein</fullName>
    </recommendedName>
</protein>
<feature type="domain" description="PPi-type phosphoenolpyruvate carboxykinase lobe 2" evidence="1">
    <location>
        <begin position="524"/>
        <end position="638"/>
    </location>
</feature>
<sequence>MPTDSNKFINLFGLDQERSLGFLKESTDREEYERRLVTHANLQLKASGLPCVPATADEQIFDISESLLENYREKNRLLRSSPIPVDQRIENYLDRYFASLNLEIPLRLPDQTLTLERHGMGRALSLPANGNFYKNDLVNSYRVKNGVLHNPRHDRRTTKGTFHVAEGGLPISGDKKAVPKLVFANLFQVAMNPPQEFLELPFTADAPDKAHTFVSLYLRPLIAPQVPGYGTHKSMEIRFFAPGSLVSNLDFVESIFGNAGDPLLPDNDAGLDVEHWSGHTGCVVLAPQMLSCTKKELGLPHYDDATARQRRDSMCWKEESELYNDGQPFKITCRDKSGVVITLIADNYFGYCKKEVKTQISYATNLYGNTEEEHAGGAIAFRSYSLGEKFQAKSMQYNAQSFEDVVRRYSDFIDVKPEGYGIDKNFPNLIYIPENALAMLTAQSISWNKDGNKHEIPLLPGQVYMTPSGYQIRMEKHPHAPSWRLIGTVAEGTFCHKPCTVSGGGKSEISKSLVDYMHYGPLFVSNLDQDFKRIQEILDKADFQSRWREDYSGQPDYKDRVSRPIFGPQRSLGSVIKLLTPSADYNDDYNKWLTSIPDYLLSLLFIIKRFEEEHWEDNWMEPFGVDLVNGQPGHELKFRDRTLVGTYLRVGFLGPRKWRTFKLRQDFSPANKIQTEDDISASMVVPASQLKNLSKSENQDSLKFLINCEYRLFQRPDEAIHRGFDKQAEADLAGMRNFISNFAPLTREDILQMAEKVVDFDAFSKPMQELLTSMIEDEDSEYVVCSANPRKIGEANSKNPRYLQARPDMSNVFPSYVAERGLRLHRTIPSDEAVPFPVHGVLMGRRNNPPDKEAGIRSLAVYNPIHYQELPEMFMDLICSLTGKSPSTTGFGSEGALTKGPFNMLRFAADLNAALVSYLLTGLKGFSTAAGHIGPEVQVDHDISLLVPEVWSRLEPHEQDPAYLLKEGSLEKLDDVEFNGEKIELSRLGYRMTRRFVRNYFGRIFDHPLSVFDDKILKPETQDPESFYDGVKYICEAHRQVAEQYLVDGTYDQLCPPLQSLVKIMAHGSDDGVTVQDEEFRKQFTRENLIESDWYQERLKAKQVVDLKLMRRHQEYLEKWSQQPDAVQLSERMQIEDRKAWVESKITEIKSEEYLDSLTGTLGVQPNWGDE</sequence>
<reference evidence="2 3" key="1">
    <citation type="submission" date="2019-02" db="EMBL/GenBank/DDBJ databases">
        <title>Deep-cultivation of Planctomycetes and their phenomic and genomic characterization uncovers novel biology.</title>
        <authorList>
            <person name="Wiegand S."/>
            <person name="Jogler M."/>
            <person name="Boedeker C."/>
            <person name="Pinto D."/>
            <person name="Vollmers J."/>
            <person name="Rivas-Marin E."/>
            <person name="Kohn T."/>
            <person name="Peeters S.H."/>
            <person name="Heuer A."/>
            <person name="Rast P."/>
            <person name="Oberbeckmann S."/>
            <person name="Bunk B."/>
            <person name="Jeske O."/>
            <person name="Meyerdierks A."/>
            <person name="Storesund J.E."/>
            <person name="Kallscheuer N."/>
            <person name="Luecker S."/>
            <person name="Lage O.M."/>
            <person name="Pohl T."/>
            <person name="Merkel B.J."/>
            <person name="Hornburger P."/>
            <person name="Mueller R.-W."/>
            <person name="Bruemmer F."/>
            <person name="Labrenz M."/>
            <person name="Spormann A.M."/>
            <person name="Op Den Camp H."/>
            <person name="Overmann J."/>
            <person name="Amann R."/>
            <person name="Jetten M.S.M."/>
            <person name="Mascher T."/>
            <person name="Medema M.H."/>
            <person name="Devos D.P."/>
            <person name="Kaster A.-K."/>
            <person name="Ovreas L."/>
            <person name="Rohde M."/>
            <person name="Galperin M.Y."/>
            <person name="Jogler C."/>
        </authorList>
    </citation>
    <scope>NUCLEOTIDE SEQUENCE [LARGE SCALE GENOMIC DNA]</scope>
    <source>
        <strain evidence="2 3">Pan54</strain>
    </source>
</reference>
<evidence type="ECO:0000313" key="3">
    <source>
        <dbReference type="Proteomes" id="UP000316095"/>
    </source>
</evidence>